<protein>
    <submittedName>
        <fullName evidence="1">Uncharacterized protein</fullName>
    </submittedName>
</protein>
<dbReference type="AlphaFoldDB" id="A0AAD5R2K1"/>
<proteinExistence type="predicted"/>
<evidence type="ECO:0000313" key="2">
    <source>
        <dbReference type="Proteomes" id="UP001196413"/>
    </source>
</evidence>
<dbReference type="EMBL" id="JAHQIW010006136">
    <property type="protein sequence ID" value="KAJ1368291.1"/>
    <property type="molecule type" value="Genomic_DNA"/>
</dbReference>
<comment type="caution">
    <text evidence="1">The sequence shown here is derived from an EMBL/GenBank/DDBJ whole genome shotgun (WGS) entry which is preliminary data.</text>
</comment>
<evidence type="ECO:0000313" key="1">
    <source>
        <dbReference type="EMBL" id="KAJ1368291.1"/>
    </source>
</evidence>
<sequence length="92" mass="10438">MYRLREIMRDAERFHLTVGPLRVEQTEETLKRPACDRCAKHQSTKGNSAQIFEPGLSCSYGQLQPATDGFIQKPLEEAGTNEVQQTIVRPFS</sequence>
<dbReference type="Proteomes" id="UP001196413">
    <property type="component" value="Unassembled WGS sequence"/>
</dbReference>
<gene>
    <name evidence="1" type="ORF">KIN20_029391</name>
</gene>
<accession>A0AAD5R2K1</accession>
<name>A0AAD5R2K1_PARTN</name>
<reference evidence="1" key="1">
    <citation type="submission" date="2021-06" db="EMBL/GenBank/DDBJ databases">
        <title>Parelaphostrongylus tenuis whole genome reference sequence.</title>
        <authorList>
            <person name="Garwood T.J."/>
            <person name="Larsen P.A."/>
            <person name="Fountain-Jones N.M."/>
            <person name="Garbe J.R."/>
            <person name="Macchietto M.G."/>
            <person name="Kania S.A."/>
            <person name="Gerhold R.W."/>
            <person name="Richards J.E."/>
            <person name="Wolf T.M."/>
        </authorList>
    </citation>
    <scope>NUCLEOTIDE SEQUENCE</scope>
    <source>
        <strain evidence="1">MNPRO001-30</strain>
        <tissue evidence="1">Meninges</tissue>
    </source>
</reference>
<organism evidence="1 2">
    <name type="scientific">Parelaphostrongylus tenuis</name>
    <name type="common">Meningeal worm</name>
    <dbReference type="NCBI Taxonomy" id="148309"/>
    <lineage>
        <taxon>Eukaryota</taxon>
        <taxon>Metazoa</taxon>
        <taxon>Ecdysozoa</taxon>
        <taxon>Nematoda</taxon>
        <taxon>Chromadorea</taxon>
        <taxon>Rhabditida</taxon>
        <taxon>Rhabditina</taxon>
        <taxon>Rhabditomorpha</taxon>
        <taxon>Strongyloidea</taxon>
        <taxon>Metastrongylidae</taxon>
        <taxon>Parelaphostrongylus</taxon>
    </lineage>
</organism>
<keyword evidence="2" id="KW-1185">Reference proteome</keyword>